<dbReference type="PANTHER" id="PTHR34148:SF1">
    <property type="entry name" value="ADENOSYLCOBINAMIDE-GDP RIBAZOLETRANSFERASE"/>
    <property type="match status" value="1"/>
</dbReference>
<name>A0A418AS67_9STRA</name>
<gene>
    <name evidence="20" type="ORF">DYB32_006365</name>
</gene>
<accession>A0A418AS67</accession>
<comment type="catalytic activity">
    <reaction evidence="18">
        <text>alpha-ribazole 5'-phosphate + adenosylcob(III)inamide-GDP = adenosylcob(III)alamin 5'-phosphate + GMP + H(+)</text>
        <dbReference type="Rhea" id="RHEA:23560"/>
        <dbReference type="ChEBI" id="CHEBI:15378"/>
        <dbReference type="ChEBI" id="CHEBI:57918"/>
        <dbReference type="ChEBI" id="CHEBI:58115"/>
        <dbReference type="ChEBI" id="CHEBI:60487"/>
        <dbReference type="ChEBI" id="CHEBI:60493"/>
        <dbReference type="EC" id="2.7.8.26"/>
    </reaction>
</comment>
<dbReference type="InterPro" id="IPR003200">
    <property type="entry name" value="Nict_dMeBzImd_PRibTrfase"/>
</dbReference>
<evidence type="ECO:0000256" key="8">
    <source>
        <dbReference type="ARBA" id="ARBA00022573"/>
    </source>
</evidence>
<evidence type="ECO:0000256" key="3">
    <source>
        <dbReference type="ARBA" id="ARBA00004663"/>
    </source>
</evidence>
<feature type="transmembrane region" description="Helical" evidence="19">
    <location>
        <begin position="503"/>
        <end position="536"/>
    </location>
</feature>
<comment type="cofactor">
    <cofactor evidence="1">
        <name>Mg(2+)</name>
        <dbReference type="ChEBI" id="CHEBI:18420"/>
    </cofactor>
</comment>
<evidence type="ECO:0000256" key="4">
    <source>
        <dbReference type="ARBA" id="ARBA00010561"/>
    </source>
</evidence>
<evidence type="ECO:0000256" key="16">
    <source>
        <dbReference type="ARBA" id="ARBA00032853"/>
    </source>
</evidence>
<evidence type="ECO:0000256" key="18">
    <source>
        <dbReference type="ARBA" id="ARBA00049504"/>
    </source>
</evidence>
<evidence type="ECO:0000256" key="10">
    <source>
        <dbReference type="ARBA" id="ARBA00022692"/>
    </source>
</evidence>
<comment type="catalytic activity">
    <reaction evidence="17">
        <text>alpha-ribazole + adenosylcob(III)inamide-GDP = adenosylcob(III)alamin + GMP + H(+)</text>
        <dbReference type="Rhea" id="RHEA:16049"/>
        <dbReference type="ChEBI" id="CHEBI:10329"/>
        <dbReference type="ChEBI" id="CHEBI:15378"/>
        <dbReference type="ChEBI" id="CHEBI:18408"/>
        <dbReference type="ChEBI" id="CHEBI:58115"/>
        <dbReference type="ChEBI" id="CHEBI:60487"/>
        <dbReference type="EC" id="2.7.8.26"/>
    </reaction>
</comment>
<organism evidence="20 21">
    <name type="scientific">Aphanomyces invadans</name>
    <dbReference type="NCBI Taxonomy" id="157072"/>
    <lineage>
        <taxon>Eukaryota</taxon>
        <taxon>Sar</taxon>
        <taxon>Stramenopiles</taxon>
        <taxon>Oomycota</taxon>
        <taxon>Saprolegniomycetes</taxon>
        <taxon>Saprolegniales</taxon>
        <taxon>Verrucalvaceae</taxon>
        <taxon>Aphanomyces</taxon>
    </lineage>
</organism>
<dbReference type="InterPro" id="IPR036087">
    <property type="entry name" value="Nict_dMeBzImd_PRibTrfase_sf"/>
</dbReference>
<dbReference type="AlphaFoldDB" id="A0A418AS67"/>
<keyword evidence="13 19" id="KW-0472">Membrane</keyword>
<dbReference type="GO" id="GO:0051073">
    <property type="term" value="F:adenosylcobinamide-GDP ribazoletransferase activity"/>
    <property type="evidence" value="ECO:0007669"/>
    <property type="project" value="UniProtKB-EC"/>
</dbReference>
<dbReference type="GO" id="GO:0008939">
    <property type="term" value="F:nicotinate-nucleotide-dimethylbenzimidazole phosphoribosyltransferase activity"/>
    <property type="evidence" value="ECO:0007669"/>
    <property type="project" value="InterPro"/>
</dbReference>
<dbReference type="EC" id="2.7.8.26" evidence="5"/>
<evidence type="ECO:0000256" key="6">
    <source>
        <dbReference type="ARBA" id="ARBA00015850"/>
    </source>
</evidence>
<dbReference type="Gene3D" id="3.40.50.10210">
    <property type="match status" value="1"/>
</dbReference>
<keyword evidence="9" id="KW-0808">Transferase</keyword>
<keyword evidence="10 19" id="KW-0812">Transmembrane</keyword>
<evidence type="ECO:0000256" key="7">
    <source>
        <dbReference type="ARBA" id="ARBA00022475"/>
    </source>
</evidence>
<evidence type="ECO:0000256" key="5">
    <source>
        <dbReference type="ARBA" id="ARBA00013200"/>
    </source>
</evidence>
<comment type="similarity">
    <text evidence="4">Belongs to the CobS family.</text>
</comment>
<comment type="subcellular location">
    <subcellularLocation>
        <location evidence="2">Cell membrane</location>
        <topology evidence="2">Multi-pass membrane protein</topology>
    </subcellularLocation>
</comment>
<evidence type="ECO:0000256" key="17">
    <source>
        <dbReference type="ARBA" id="ARBA00048623"/>
    </source>
</evidence>
<evidence type="ECO:0000256" key="14">
    <source>
        <dbReference type="ARBA" id="ARBA00025228"/>
    </source>
</evidence>
<evidence type="ECO:0000256" key="2">
    <source>
        <dbReference type="ARBA" id="ARBA00004651"/>
    </source>
</evidence>
<keyword evidence="7" id="KW-1003">Cell membrane</keyword>
<evidence type="ECO:0000256" key="11">
    <source>
        <dbReference type="ARBA" id="ARBA00022842"/>
    </source>
</evidence>
<evidence type="ECO:0000256" key="13">
    <source>
        <dbReference type="ARBA" id="ARBA00023136"/>
    </source>
</evidence>
<dbReference type="Pfam" id="PF02277">
    <property type="entry name" value="DBI_PRT"/>
    <property type="match status" value="1"/>
</dbReference>
<sequence>MAGFGHAELRDAMAGRFGDIGILEGIAQKLCALQETFAVRVENPVLVVFTCNEDATKDEHTASRVAALSDVTYHTVHVAHEDSSLDTEQVLKAMHHGRDAIKVILANGVHKSVSVASLDTSPEFTSRLSKALALPPNSAPDSPTNSAYSPILKHEDPFAMLVATRSPIVAAICGAIAEAASQKVPVVLDGLAAVVAAVIATYIAPQATRHAFFAVRSIHTSNEVHRADPCFESLLQNRSIMTLPLPRLGPGASGIHALSLLHTAERLVLALNVQSPTEYNDRNNDASSVMAATTSTARAAHVDGSLPPPPELRIFLTSVMFLTRLPAYKIIPDLDHNVRELVPSFCYFPFIGWGVGAFAALWLVLGHVVFGSTAIAVILSTFASVWLTGCFHEDGVADTFDSFGGGWSKDDILRIMKDSRLGTYGCMGLLLMTALKFAVLAHLVATVGLSSVSCALVAGHVLGRYSSLFILQFYPYVEDERDPKGPLYNGIGNNVHLLTPWRVWVASIFTAVSMAILLGPALGMCVFTVALLVSFVSGQYFSGFLGGVIGDCLGCANQVVEIVVYMTISAILHSATRTHVCTGST</sequence>
<dbReference type="GO" id="GO:0008818">
    <property type="term" value="F:cobalamin 5'-phosphate synthase activity"/>
    <property type="evidence" value="ECO:0007669"/>
    <property type="project" value="InterPro"/>
</dbReference>
<feature type="transmembrane region" description="Helical" evidence="19">
    <location>
        <begin position="350"/>
        <end position="379"/>
    </location>
</feature>
<dbReference type="SUPFAM" id="SSF52733">
    <property type="entry name" value="Nicotinate mononucleotide:5,6-dimethylbenzimidazole phosphoribosyltransferase (CobT)"/>
    <property type="match status" value="1"/>
</dbReference>
<comment type="caution">
    <text evidence="20">The sequence shown here is derived from an EMBL/GenBank/DDBJ whole genome shotgun (WGS) entry which is preliminary data.</text>
</comment>
<evidence type="ECO:0000256" key="12">
    <source>
        <dbReference type="ARBA" id="ARBA00022989"/>
    </source>
</evidence>
<keyword evidence="8" id="KW-0169">Cobalamin biosynthesis</keyword>
<dbReference type="InterPro" id="IPR003805">
    <property type="entry name" value="CobS"/>
</dbReference>
<evidence type="ECO:0000256" key="9">
    <source>
        <dbReference type="ARBA" id="ARBA00022679"/>
    </source>
</evidence>
<evidence type="ECO:0000256" key="19">
    <source>
        <dbReference type="SAM" id="Phobius"/>
    </source>
</evidence>
<dbReference type="EMBL" id="QUSY01000667">
    <property type="protein sequence ID" value="RHY27985.1"/>
    <property type="molecule type" value="Genomic_DNA"/>
</dbReference>
<evidence type="ECO:0000256" key="15">
    <source>
        <dbReference type="ARBA" id="ARBA00032605"/>
    </source>
</evidence>
<keyword evidence="21" id="KW-1185">Reference proteome</keyword>
<reference evidence="20 21" key="1">
    <citation type="submission" date="2018-08" db="EMBL/GenBank/DDBJ databases">
        <title>Aphanomyces genome sequencing and annotation.</title>
        <authorList>
            <person name="Minardi D."/>
            <person name="Oidtmann B."/>
            <person name="Van Der Giezen M."/>
            <person name="Studholme D.J."/>
        </authorList>
    </citation>
    <scope>NUCLEOTIDE SEQUENCE [LARGE SCALE GENOMIC DNA]</scope>
    <source>
        <strain evidence="20 21">NJM0002</strain>
    </source>
</reference>
<evidence type="ECO:0000313" key="20">
    <source>
        <dbReference type="EMBL" id="RHY27985.1"/>
    </source>
</evidence>
<comment type="pathway">
    <text evidence="3">Cofactor biosynthesis; adenosylcobalamin biosynthesis; adenosylcobalamin from cob(II)yrinate a,c-diamide: step 7/7.</text>
</comment>
<dbReference type="GO" id="GO:0005886">
    <property type="term" value="C:plasma membrane"/>
    <property type="evidence" value="ECO:0007669"/>
    <property type="project" value="UniProtKB-SubCell"/>
</dbReference>
<evidence type="ECO:0000256" key="1">
    <source>
        <dbReference type="ARBA" id="ARBA00001946"/>
    </source>
</evidence>
<comment type="function">
    <text evidence="14">Joins adenosylcobinamide-GDP and alpha-ribazole to generate adenosylcobalamin (Ado-cobalamin). Also synthesizes adenosylcobalamin 5'-phosphate from adenosylcobinamide-GDP and alpha-ribazole 5'-phosphate.</text>
</comment>
<dbReference type="HAMAP" id="MF_00719">
    <property type="entry name" value="CobS"/>
    <property type="match status" value="1"/>
</dbReference>
<evidence type="ECO:0000313" key="21">
    <source>
        <dbReference type="Proteomes" id="UP000285060"/>
    </source>
</evidence>
<proteinExistence type="inferred from homology"/>
<dbReference type="PANTHER" id="PTHR34148">
    <property type="entry name" value="ADENOSYLCOBINAMIDE-GDP RIBAZOLETRANSFERASE"/>
    <property type="match status" value="1"/>
</dbReference>
<keyword evidence="12 19" id="KW-1133">Transmembrane helix</keyword>
<protein>
    <recommendedName>
        <fullName evidence="6">Adenosylcobinamide-GDP ribazoletransferase</fullName>
        <ecNumber evidence="5">2.7.8.26</ecNumber>
    </recommendedName>
    <alternativeName>
        <fullName evidence="16">Cobalamin synthase</fullName>
    </alternativeName>
    <alternativeName>
        <fullName evidence="15">Cobalamin-5'-phosphate synthase</fullName>
    </alternativeName>
</protein>
<dbReference type="UniPathway" id="UPA00148">
    <property type="reaction ID" value="UER00238"/>
</dbReference>
<dbReference type="VEuPathDB" id="FungiDB:H310_13271"/>
<dbReference type="Proteomes" id="UP000285060">
    <property type="component" value="Unassembled WGS sequence"/>
</dbReference>
<keyword evidence="11" id="KW-0460">Magnesium</keyword>
<dbReference type="Pfam" id="PF02654">
    <property type="entry name" value="CobS"/>
    <property type="match status" value="1"/>
</dbReference>